<dbReference type="Proteomes" id="UP001589734">
    <property type="component" value="Unassembled WGS sequence"/>
</dbReference>
<sequence>MKKLIFAILSTGLITVFVNAQKAKVVVLGVGHSTQLVNFNQQPSAIRAFIDRVNPRAVCVERSPEEFSKNDFYEFTFEQQYVIVPYAREKRLPLYPIDWLPSENDMDLAFGMKDLEVPKFTRQKNGFLGFTTFKEKQDFEDDFYFADKKSYKDSIASWYNTSPDKTSFDFPRRLFLYRTFLQSARIQKVLENYKETDTILVVIGAFHKNDIEKNLKEKGYEIIQPSSFGEISEKEIRDNFKKQDAFAILSFNLLGMQSYLEKVNIQLINSAFDYLKDDHSSETEFFRIKYNIYQKNISSKEAINRYNALLNNLEEQQFSWNGVKNKSRIDSYFDPFGNLSLKQRIRLELAREFFHLSNKDKYQKEIQLLTAEFKGYKKEMLQNYIEQFIK</sequence>
<reference evidence="1 2" key="1">
    <citation type="submission" date="2024-09" db="EMBL/GenBank/DDBJ databases">
        <authorList>
            <person name="Sun Q."/>
            <person name="Mori K."/>
        </authorList>
    </citation>
    <scope>NUCLEOTIDE SEQUENCE [LARGE SCALE GENOMIC DNA]</scope>
    <source>
        <strain evidence="1 2">CGMCC 1.12926</strain>
    </source>
</reference>
<gene>
    <name evidence="1" type="ORF">ACFFLS_05635</name>
</gene>
<organism evidence="1 2">
    <name type="scientific">Flavobacterium procerum</name>
    <dbReference type="NCBI Taxonomy" id="1455569"/>
    <lineage>
        <taxon>Bacteria</taxon>
        <taxon>Pseudomonadati</taxon>
        <taxon>Bacteroidota</taxon>
        <taxon>Flavobacteriia</taxon>
        <taxon>Flavobacteriales</taxon>
        <taxon>Flavobacteriaceae</taxon>
        <taxon>Flavobacterium</taxon>
    </lineage>
</organism>
<dbReference type="RefSeq" id="WP_379689227.1">
    <property type="nucleotide sequence ID" value="NZ_JBHLYW010000007.1"/>
</dbReference>
<keyword evidence="2" id="KW-1185">Reference proteome</keyword>
<dbReference type="EMBL" id="JBHLYW010000007">
    <property type="protein sequence ID" value="MFC0076511.1"/>
    <property type="molecule type" value="Genomic_DNA"/>
</dbReference>
<proteinExistence type="predicted"/>
<name>A0ABV6BPH5_9FLAO</name>
<evidence type="ECO:0008006" key="3">
    <source>
        <dbReference type="Google" id="ProtNLM"/>
    </source>
</evidence>
<comment type="caution">
    <text evidence="1">The sequence shown here is derived from an EMBL/GenBank/DDBJ whole genome shotgun (WGS) entry which is preliminary data.</text>
</comment>
<evidence type="ECO:0000313" key="1">
    <source>
        <dbReference type="EMBL" id="MFC0076511.1"/>
    </source>
</evidence>
<protein>
    <recommendedName>
        <fullName evidence="3">TraB/GumN family protein</fullName>
    </recommendedName>
</protein>
<accession>A0ABV6BPH5</accession>
<evidence type="ECO:0000313" key="2">
    <source>
        <dbReference type="Proteomes" id="UP001589734"/>
    </source>
</evidence>